<evidence type="ECO:0000256" key="3">
    <source>
        <dbReference type="ARBA" id="ARBA00023015"/>
    </source>
</evidence>
<accession>W9XVG9</accession>
<dbReference type="PANTHER" id="PTHR31313">
    <property type="entry name" value="TY1 ENHANCER ACTIVATOR"/>
    <property type="match status" value="1"/>
</dbReference>
<keyword evidence="4" id="KW-0238">DNA-binding</keyword>
<feature type="region of interest" description="Disordered" evidence="7">
    <location>
        <begin position="498"/>
        <end position="552"/>
    </location>
</feature>
<evidence type="ECO:0000313" key="9">
    <source>
        <dbReference type="EMBL" id="EXJ84557.1"/>
    </source>
</evidence>
<keyword evidence="1" id="KW-0479">Metal-binding</keyword>
<dbReference type="eggNOG" id="ENOG502QU3W">
    <property type="taxonomic scope" value="Eukaryota"/>
</dbReference>
<dbReference type="GO" id="GO:0003677">
    <property type="term" value="F:DNA binding"/>
    <property type="evidence" value="ECO:0007669"/>
    <property type="project" value="UniProtKB-KW"/>
</dbReference>
<dbReference type="CDD" id="cd12148">
    <property type="entry name" value="fungal_TF_MHR"/>
    <property type="match status" value="1"/>
</dbReference>
<keyword evidence="5" id="KW-0804">Transcription</keyword>
<evidence type="ECO:0000256" key="4">
    <source>
        <dbReference type="ARBA" id="ARBA00023125"/>
    </source>
</evidence>
<dbReference type="AlphaFoldDB" id="W9XVG9"/>
<evidence type="ECO:0000256" key="7">
    <source>
        <dbReference type="SAM" id="MobiDB-lite"/>
    </source>
</evidence>
<dbReference type="PANTHER" id="PTHR31313:SF77">
    <property type="entry name" value="ZN(II)2CYS6 TRANSCRIPTION FACTOR (EUROFUNG)"/>
    <property type="match status" value="1"/>
</dbReference>
<evidence type="ECO:0000259" key="8">
    <source>
        <dbReference type="SMART" id="SM00906"/>
    </source>
</evidence>
<dbReference type="STRING" id="1182542.W9XVG9"/>
<dbReference type="GO" id="GO:0006351">
    <property type="term" value="P:DNA-templated transcription"/>
    <property type="evidence" value="ECO:0007669"/>
    <property type="project" value="InterPro"/>
</dbReference>
<feature type="domain" description="Xylanolytic transcriptional activator regulatory" evidence="8">
    <location>
        <begin position="204"/>
        <end position="280"/>
    </location>
</feature>
<dbReference type="OrthoDB" id="2154091at2759"/>
<protein>
    <recommendedName>
        <fullName evidence="8">Xylanolytic transcriptional activator regulatory domain-containing protein</fullName>
    </recommendedName>
</protein>
<sequence>MSMRTDDSSAIAAKSTQATTTTELESSESLITRLCGAQGRLNSKHDGQLRYFGPTSSLHLTESVNSIFRYCSDIQRFGAGFEKDVPWAMQQYLLDLYWRYQHDILHIVHKQAFLAGMEATHSPSPYFSRCLLLCILASAARSSASPEIRALTLPAEEDTGESPILMKQAEEALQEELLNPGLTTVQSLMLLSILDCCQSNDSRGWMRSGQACRLAFDLGLHQNWSHLPQSKLPSFEMEVRRVIFWGCVGFDRLWALYLGRPPVIKLSDVSIPRPDRNASSWEMKMFAAWVELLDLAGQISEKLNTNTCFQEQIDFYMDALQSWDSSCDHSITFFPNAPPGVYLLRIQYSALVILLNRHNAGYGNLQKRNCAHSQKSRKACVEHALITSQLLQDYAAHHGSANTMMGSVLYNITSAATIVVAEMAEKNRRDVPKESAALAICLNAMKEMESAEIVARNVRKIVQTIMRVCNVQNNYSYDDGNAGAGAGAGPVTGFWAKDYNPSNEDGPSHAGVDEATTADANKENDRNNTNTNTNTNTNNNNNNTATTTTTNATTTTINDAMSLNFGPLGFDSVFQFPFEEVLLDPMSANEFMQQ</sequence>
<gene>
    <name evidence="9" type="ORF">A1O3_05226</name>
</gene>
<dbReference type="Proteomes" id="UP000019478">
    <property type="component" value="Unassembled WGS sequence"/>
</dbReference>
<dbReference type="InterPro" id="IPR007219">
    <property type="entry name" value="XnlR_reg_dom"/>
</dbReference>
<dbReference type="InterPro" id="IPR051615">
    <property type="entry name" value="Transcr_Regulatory_Elem"/>
</dbReference>
<dbReference type="GO" id="GO:0008270">
    <property type="term" value="F:zinc ion binding"/>
    <property type="evidence" value="ECO:0007669"/>
    <property type="project" value="InterPro"/>
</dbReference>
<feature type="compositionally biased region" description="Low complexity" evidence="7">
    <location>
        <begin position="527"/>
        <end position="552"/>
    </location>
</feature>
<keyword evidence="10" id="KW-1185">Reference proteome</keyword>
<feature type="region of interest" description="Disordered" evidence="7">
    <location>
        <begin position="1"/>
        <end position="24"/>
    </location>
</feature>
<reference evidence="9 10" key="1">
    <citation type="submission" date="2013-03" db="EMBL/GenBank/DDBJ databases">
        <title>The Genome Sequence of Capronia epimyces CBS 606.96.</title>
        <authorList>
            <consortium name="The Broad Institute Genomics Platform"/>
            <person name="Cuomo C."/>
            <person name="de Hoog S."/>
            <person name="Gorbushina A."/>
            <person name="Walker B."/>
            <person name="Young S.K."/>
            <person name="Zeng Q."/>
            <person name="Gargeya S."/>
            <person name="Fitzgerald M."/>
            <person name="Haas B."/>
            <person name="Abouelleil A."/>
            <person name="Allen A.W."/>
            <person name="Alvarado L."/>
            <person name="Arachchi H.M."/>
            <person name="Berlin A.M."/>
            <person name="Chapman S.B."/>
            <person name="Gainer-Dewar J."/>
            <person name="Goldberg J."/>
            <person name="Griggs A."/>
            <person name="Gujja S."/>
            <person name="Hansen M."/>
            <person name="Howarth C."/>
            <person name="Imamovic A."/>
            <person name="Ireland A."/>
            <person name="Larimer J."/>
            <person name="McCowan C."/>
            <person name="Murphy C."/>
            <person name="Pearson M."/>
            <person name="Poon T.W."/>
            <person name="Priest M."/>
            <person name="Roberts A."/>
            <person name="Saif S."/>
            <person name="Shea T."/>
            <person name="Sisk P."/>
            <person name="Sykes S."/>
            <person name="Wortman J."/>
            <person name="Nusbaum C."/>
            <person name="Birren B."/>
        </authorList>
    </citation>
    <scope>NUCLEOTIDE SEQUENCE [LARGE SCALE GENOMIC DNA]</scope>
    <source>
        <strain evidence="9 10">CBS 606.96</strain>
    </source>
</reference>
<dbReference type="RefSeq" id="XP_007733542.1">
    <property type="nucleotide sequence ID" value="XM_007735352.1"/>
</dbReference>
<keyword evidence="2" id="KW-0862">Zinc</keyword>
<name>W9XVG9_9EURO</name>
<organism evidence="9 10">
    <name type="scientific">Capronia epimyces CBS 606.96</name>
    <dbReference type="NCBI Taxonomy" id="1182542"/>
    <lineage>
        <taxon>Eukaryota</taxon>
        <taxon>Fungi</taxon>
        <taxon>Dikarya</taxon>
        <taxon>Ascomycota</taxon>
        <taxon>Pezizomycotina</taxon>
        <taxon>Eurotiomycetes</taxon>
        <taxon>Chaetothyriomycetidae</taxon>
        <taxon>Chaetothyriales</taxon>
        <taxon>Herpotrichiellaceae</taxon>
        <taxon>Capronia</taxon>
    </lineage>
</organism>
<evidence type="ECO:0000256" key="2">
    <source>
        <dbReference type="ARBA" id="ARBA00022833"/>
    </source>
</evidence>
<dbReference type="SMART" id="SM00906">
    <property type="entry name" value="Fungal_trans"/>
    <property type="match status" value="1"/>
</dbReference>
<feature type="compositionally biased region" description="Low complexity" evidence="7">
    <location>
        <begin position="8"/>
        <end position="24"/>
    </location>
</feature>
<evidence type="ECO:0000313" key="10">
    <source>
        <dbReference type="Proteomes" id="UP000019478"/>
    </source>
</evidence>
<evidence type="ECO:0000256" key="1">
    <source>
        <dbReference type="ARBA" id="ARBA00022723"/>
    </source>
</evidence>
<dbReference type="Pfam" id="PF04082">
    <property type="entry name" value="Fungal_trans"/>
    <property type="match status" value="1"/>
</dbReference>
<comment type="caution">
    <text evidence="9">The sequence shown here is derived from an EMBL/GenBank/DDBJ whole genome shotgun (WGS) entry which is preliminary data.</text>
</comment>
<keyword evidence="3" id="KW-0805">Transcription regulation</keyword>
<evidence type="ECO:0000256" key="5">
    <source>
        <dbReference type="ARBA" id="ARBA00023163"/>
    </source>
</evidence>
<dbReference type="EMBL" id="AMGY01000004">
    <property type="protein sequence ID" value="EXJ84557.1"/>
    <property type="molecule type" value="Genomic_DNA"/>
</dbReference>
<keyword evidence="6" id="KW-0539">Nucleus</keyword>
<proteinExistence type="predicted"/>
<dbReference type="HOGENOM" id="CLU_019850_0_0_1"/>
<dbReference type="GeneID" id="19169342"/>
<evidence type="ECO:0000256" key="6">
    <source>
        <dbReference type="ARBA" id="ARBA00023242"/>
    </source>
</evidence>